<sequence>RDWQARQHTLLLHTLPRPCLLCSAELQAAREEKAAAGQERLPDLVGLGGDEVDELGAAVDHQLPGVVGHADVGQPRGMV</sequence>
<feature type="non-terminal residue" evidence="1">
    <location>
        <position position="1"/>
    </location>
</feature>
<name>A0A3L8SPI8_CHLGU</name>
<evidence type="ECO:0000313" key="2">
    <source>
        <dbReference type="Proteomes" id="UP000276834"/>
    </source>
</evidence>
<keyword evidence="2" id="KW-1185">Reference proteome</keyword>
<accession>A0A3L8SPI8</accession>
<gene>
    <name evidence="1" type="ORF">DV515_00004935</name>
</gene>
<comment type="caution">
    <text evidence="1">The sequence shown here is derived from an EMBL/GenBank/DDBJ whole genome shotgun (WGS) entry which is preliminary data.</text>
</comment>
<proteinExistence type="predicted"/>
<feature type="non-terminal residue" evidence="1">
    <location>
        <position position="79"/>
    </location>
</feature>
<dbReference type="Proteomes" id="UP000276834">
    <property type="component" value="Unassembled WGS sequence"/>
</dbReference>
<reference evidence="1 2" key="1">
    <citation type="journal article" date="2018" name="Proc. R. Soc. B">
        <title>A non-coding region near Follistatin controls head colour polymorphism in the Gouldian finch.</title>
        <authorList>
            <person name="Toomey M.B."/>
            <person name="Marques C.I."/>
            <person name="Andrade P."/>
            <person name="Araujo P.M."/>
            <person name="Sabatino S."/>
            <person name="Gazda M.A."/>
            <person name="Afonso S."/>
            <person name="Lopes R.J."/>
            <person name="Corbo J.C."/>
            <person name="Carneiro M."/>
        </authorList>
    </citation>
    <scope>NUCLEOTIDE SEQUENCE [LARGE SCALE GENOMIC DNA]</scope>
    <source>
        <strain evidence="1">Red01</strain>
        <tissue evidence="1">Muscle</tissue>
    </source>
</reference>
<dbReference type="EMBL" id="QUSF01000010">
    <property type="protein sequence ID" value="RLW05642.1"/>
    <property type="molecule type" value="Genomic_DNA"/>
</dbReference>
<protein>
    <submittedName>
        <fullName evidence="1">Uncharacterized protein</fullName>
    </submittedName>
</protein>
<dbReference type="AlphaFoldDB" id="A0A3L8SPI8"/>
<evidence type="ECO:0000313" key="1">
    <source>
        <dbReference type="EMBL" id="RLW05642.1"/>
    </source>
</evidence>
<organism evidence="1 2">
    <name type="scientific">Chloebia gouldiae</name>
    <name type="common">Gouldian finch</name>
    <name type="synonym">Erythrura gouldiae</name>
    <dbReference type="NCBI Taxonomy" id="44316"/>
    <lineage>
        <taxon>Eukaryota</taxon>
        <taxon>Metazoa</taxon>
        <taxon>Chordata</taxon>
        <taxon>Craniata</taxon>
        <taxon>Vertebrata</taxon>
        <taxon>Euteleostomi</taxon>
        <taxon>Archelosauria</taxon>
        <taxon>Archosauria</taxon>
        <taxon>Dinosauria</taxon>
        <taxon>Saurischia</taxon>
        <taxon>Theropoda</taxon>
        <taxon>Coelurosauria</taxon>
        <taxon>Aves</taxon>
        <taxon>Neognathae</taxon>
        <taxon>Neoaves</taxon>
        <taxon>Telluraves</taxon>
        <taxon>Australaves</taxon>
        <taxon>Passeriformes</taxon>
        <taxon>Passeroidea</taxon>
        <taxon>Passeridae</taxon>
        <taxon>Chloebia</taxon>
    </lineage>
</organism>